<keyword evidence="3" id="KW-1185">Reference proteome</keyword>
<organism evidence="2 3">
    <name type="scientific">Jeotgalibacillus proteolyticus</name>
    <dbReference type="NCBI Taxonomy" id="2082395"/>
    <lineage>
        <taxon>Bacteria</taxon>
        <taxon>Bacillati</taxon>
        <taxon>Bacillota</taxon>
        <taxon>Bacilli</taxon>
        <taxon>Bacillales</taxon>
        <taxon>Caryophanaceae</taxon>
        <taxon>Jeotgalibacillus</taxon>
    </lineage>
</organism>
<evidence type="ECO:0000313" key="3">
    <source>
        <dbReference type="Proteomes" id="UP000239047"/>
    </source>
</evidence>
<dbReference type="AlphaFoldDB" id="A0A2S5GD11"/>
<feature type="domain" description="DUF1659" evidence="1">
    <location>
        <begin position="4"/>
        <end position="71"/>
    </location>
</feature>
<gene>
    <name evidence="2" type="ORF">C4B60_08355</name>
</gene>
<reference evidence="2 3" key="1">
    <citation type="submission" date="2018-02" db="EMBL/GenBank/DDBJ databases">
        <title>Jeotgalibacillus proteolyticum sp. nov. a protease producing bacterium isolated from ocean sediments of Laizhou Bay.</title>
        <authorList>
            <person name="Li Y."/>
        </authorList>
    </citation>
    <scope>NUCLEOTIDE SEQUENCE [LARGE SCALE GENOMIC DNA]</scope>
    <source>
        <strain evidence="2 3">22-7</strain>
    </source>
</reference>
<sequence>MAQAHVSDVKLRLVFVDGLKEDGSPNIKRKTLSRIRLGASADELFITSRAFASLSSYSLMDTERVETAQIQSI</sequence>
<comment type="caution">
    <text evidence="2">The sequence shown here is derived from an EMBL/GenBank/DDBJ whole genome shotgun (WGS) entry which is preliminary data.</text>
</comment>
<protein>
    <recommendedName>
        <fullName evidence="1">DUF1659 domain-containing protein</fullName>
    </recommendedName>
</protein>
<proteinExistence type="predicted"/>
<dbReference type="OrthoDB" id="48766at2"/>
<evidence type="ECO:0000259" key="1">
    <source>
        <dbReference type="Pfam" id="PF07872"/>
    </source>
</evidence>
<evidence type="ECO:0000313" key="2">
    <source>
        <dbReference type="EMBL" id="PPA70794.1"/>
    </source>
</evidence>
<dbReference type="InterPro" id="IPR012454">
    <property type="entry name" value="DUF1659"/>
</dbReference>
<dbReference type="RefSeq" id="WP_104057544.1">
    <property type="nucleotide sequence ID" value="NZ_PREZ01000003.1"/>
</dbReference>
<dbReference type="Proteomes" id="UP000239047">
    <property type="component" value="Unassembled WGS sequence"/>
</dbReference>
<dbReference type="Pfam" id="PF07872">
    <property type="entry name" value="DUF1659"/>
    <property type="match status" value="1"/>
</dbReference>
<dbReference type="EMBL" id="PREZ01000003">
    <property type="protein sequence ID" value="PPA70794.1"/>
    <property type="molecule type" value="Genomic_DNA"/>
</dbReference>
<name>A0A2S5GD11_9BACL</name>
<accession>A0A2S5GD11</accession>